<evidence type="ECO:0000256" key="1">
    <source>
        <dbReference type="ARBA" id="ARBA00004141"/>
    </source>
</evidence>
<dbReference type="OrthoDB" id="40134at2759"/>
<accession>A0A427XNN2</accession>
<dbReference type="GO" id="GO:0016020">
    <property type="term" value="C:membrane"/>
    <property type="evidence" value="ECO:0007669"/>
    <property type="project" value="UniProtKB-SubCell"/>
</dbReference>
<feature type="domain" description="Amino acid transporter transmembrane" evidence="7">
    <location>
        <begin position="48"/>
        <end position="450"/>
    </location>
</feature>
<feature type="transmembrane region" description="Helical" evidence="6">
    <location>
        <begin position="150"/>
        <end position="174"/>
    </location>
</feature>
<feature type="transmembrane region" description="Helical" evidence="6">
    <location>
        <begin position="311"/>
        <end position="332"/>
    </location>
</feature>
<evidence type="ECO:0000256" key="4">
    <source>
        <dbReference type="ARBA" id="ARBA00022989"/>
    </source>
</evidence>
<dbReference type="PANTHER" id="PTHR22950">
    <property type="entry name" value="AMINO ACID TRANSPORTER"/>
    <property type="match status" value="1"/>
</dbReference>
<comment type="subcellular location">
    <subcellularLocation>
        <location evidence="1">Membrane</location>
        <topology evidence="1">Multi-pass membrane protein</topology>
    </subcellularLocation>
</comment>
<evidence type="ECO:0000256" key="6">
    <source>
        <dbReference type="SAM" id="Phobius"/>
    </source>
</evidence>
<evidence type="ECO:0000256" key="3">
    <source>
        <dbReference type="ARBA" id="ARBA00022692"/>
    </source>
</evidence>
<feature type="transmembrane region" description="Helical" evidence="6">
    <location>
        <begin position="236"/>
        <end position="257"/>
    </location>
</feature>
<reference evidence="8 9" key="1">
    <citation type="submission" date="2018-11" db="EMBL/GenBank/DDBJ databases">
        <title>Genome sequence of Apiotrichum porosum DSM 27194.</title>
        <authorList>
            <person name="Aliyu H."/>
            <person name="Gorte O."/>
            <person name="Ochsenreither K."/>
        </authorList>
    </citation>
    <scope>NUCLEOTIDE SEQUENCE [LARGE SCALE GENOMIC DNA]</scope>
    <source>
        <strain evidence="8 9">DSM 27194</strain>
    </source>
</reference>
<dbReference type="STRING" id="105984.A0A427XNN2"/>
<dbReference type="InterPro" id="IPR013057">
    <property type="entry name" value="AA_transpt_TM"/>
</dbReference>
<dbReference type="EMBL" id="RSCE01000008">
    <property type="protein sequence ID" value="RSH80440.1"/>
    <property type="molecule type" value="Genomic_DNA"/>
</dbReference>
<gene>
    <name evidence="8" type="ORF">EHS24_009019</name>
</gene>
<dbReference type="AlphaFoldDB" id="A0A427XNN2"/>
<dbReference type="PANTHER" id="PTHR22950:SF683">
    <property type="entry name" value="AMINO ACID TRANSPORTER (EUROFUNG)"/>
    <property type="match status" value="1"/>
</dbReference>
<feature type="transmembrane region" description="Helical" evidence="6">
    <location>
        <begin position="378"/>
        <end position="400"/>
    </location>
</feature>
<keyword evidence="3 6" id="KW-0812">Transmembrane</keyword>
<proteinExistence type="inferred from homology"/>
<feature type="transmembrane region" description="Helical" evidence="6">
    <location>
        <begin position="421"/>
        <end position="442"/>
    </location>
</feature>
<feature type="transmembrane region" description="Helical" evidence="6">
    <location>
        <begin position="115"/>
        <end position="138"/>
    </location>
</feature>
<dbReference type="RefSeq" id="XP_028475387.1">
    <property type="nucleotide sequence ID" value="XM_028624315.1"/>
</dbReference>
<dbReference type="GO" id="GO:0015179">
    <property type="term" value="F:L-amino acid transmembrane transporter activity"/>
    <property type="evidence" value="ECO:0007669"/>
    <property type="project" value="TreeGrafter"/>
</dbReference>
<evidence type="ECO:0000313" key="8">
    <source>
        <dbReference type="EMBL" id="RSH80440.1"/>
    </source>
</evidence>
<keyword evidence="5 6" id="KW-0472">Membrane</keyword>
<feature type="transmembrane region" description="Helical" evidence="6">
    <location>
        <begin position="353"/>
        <end position="372"/>
    </location>
</feature>
<protein>
    <recommendedName>
        <fullName evidence="7">Amino acid transporter transmembrane domain-containing protein</fullName>
    </recommendedName>
</protein>
<name>A0A427XNN2_9TREE</name>
<dbReference type="Pfam" id="PF01490">
    <property type="entry name" value="Aa_trans"/>
    <property type="match status" value="1"/>
</dbReference>
<organism evidence="8 9">
    <name type="scientific">Apiotrichum porosum</name>
    <dbReference type="NCBI Taxonomy" id="105984"/>
    <lineage>
        <taxon>Eukaryota</taxon>
        <taxon>Fungi</taxon>
        <taxon>Dikarya</taxon>
        <taxon>Basidiomycota</taxon>
        <taxon>Agaricomycotina</taxon>
        <taxon>Tremellomycetes</taxon>
        <taxon>Trichosporonales</taxon>
        <taxon>Trichosporonaceae</taxon>
        <taxon>Apiotrichum</taxon>
    </lineage>
</organism>
<keyword evidence="9" id="KW-1185">Reference proteome</keyword>
<keyword evidence="4 6" id="KW-1133">Transmembrane helix</keyword>
<evidence type="ECO:0000259" key="7">
    <source>
        <dbReference type="Pfam" id="PF01490"/>
    </source>
</evidence>
<evidence type="ECO:0000256" key="2">
    <source>
        <dbReference type="ARBA" id="ARBA00008066"/>
    </source>
</evidence>
<dbReference type="GeneID" id="39593562"/>
<comment type="similarity">
    <text evidence="2">Belongs to the amino acid/polyamine transporter 2 family.</text>
</comment>
<feature type="transmembrane region" description="Helical" evidence="6">
    <location>
        <begin position="186"/>
        <end position="208"/>
    </location>
</feature>
<feature type="transmembrane region" description="Helical" evidence="6">
    <location>
        <begin position="269"/>
        <end position="291"/>
    </location>
</feature>
<evidence type="ECO:0000256" key="5">
    <source>
        <dbReference type="ARBA" id="ARBA00023136"/>
    </source>
</evidence>
<sequence length="474" mass="51065">MSNFPDEKKYPAELDVQVKPVSDHDQENENKDAVFGAITEDGPNYRNVGWIGTTVLLLKAQLGLGVLSIPSVLSTLGLIPGVISILAISAFTTWSDYVIGTFKLRHREIYNLADVFNLWFGPTGRAIVGVIYCVYMIFCAGSGMLSLSIALNAISVHGACTAIFVVVAAVAVCFISSIQTLGKIQLLGYIGVASIVVALLTLTVAVGVQERPSAAPQTGPWDKKFVLFGDPTFAEASSSLAALVFAFCGTPGFFGIISEMRDPRLYTRAVCICQSFLTAMYITVGVVVYYFCGQYVASPALGSAGPLLKKICYGIAIPALAVSSLIVTHLPAKFLFVTFMRDSPHLNKNTPKHWIVWLGCVIGCTLISYVIASAIPVFGGLISLIGALFGTFMSMQPYVADLFRAFMWFYDNWHLRKNATLQWRALAAWNVLLVVAGTFLMVCGTYGSIMDIITSYKASGGSAAWSCADNSNSV</sequence>
<dbReference type="Proteomes" id="UP000279236">
    <property type="component" value="Unassembled WGS sequence"/>
</dbReference>
<comment type="caution">
    <text evidence="8">The sequence shown here is derived from an EMBL/GenBank/DDBJ whole genome shotgun (WGS) entry which is preliminary data.</text>
</comment>
<evidence type="ECO:0000313" key="9">
    <source>
        <dbReference type="Proteomes" id="UP000279236"/>
    </source>
</evidence>
<feature type="transmembrane region" description="Helical" evidence="6">
    <location>
        <begin position="72"/>
        <end position="94"/>
    </location>
</feature>